<gene>
    <name evidence="4" type="ORF">FHR37_004510</name>
    <name evidence="5" type="ORF">SAMN05421678_103234</name>
</gene>
<dbReference type="EMBL" id="JACBZA010000001">
    <property type="protein sequence ID" value="NYH85659.1"/>
    <property type="molecule type" value="Genomic_DNA"/>
</dbReference>
<dbReference type="InterPro" id="IPR000326">
    <property type="entry name" value="PAP2/HPO"/>
</dbReference>
<reference evidence="4 7" key="2">
    <citation type="submission" date="2020-07" db="EMBL/GenBank/DDBJ databases">
        <title>Sequencing the genomes of 1000 actinobacteria strains.</title>
        <authorList>
            <person name="Klenk H.-P."/>
        </authorList>
    </citation>
    <scope>NUCLEOTIDE SEQUENCE [LARGE SCALE GENOMIC DNA]</scope>
    <source>
        <strain evidence="4 7">DSM 45117</strain>
    </source>
</reference>
<dbReference type="SUPFAM" id="SSF48317">
    <property type="entry name" value="Acid phosphatase/Vanadium-dependent haloperoxidase"/>
    <property type="match status" value="1"/>
</dbReference>
<name>A0A1I2N7E8_9ACTN</name>
<evidence type="ECO:0000256" key="1">
    <source>
        <dbReference type="SAM" id="MobiDB-lite"/>
    </source>
</evidence>
<keyword evidence="2" id="KW-0472">Membrane</keyword>
<protein>
    <submittedName>
        <fullName evidence="4">Membrane-associated phospholipid phosphatase</fullName>
    </submittedName>
    <submittedName>
        <fullName evidence="5">PAP2 superfamily protein</fullName>
    </submittedName>
</protein>
<dbReference type="STRING" id="504797.SAMN05421678_103234"/>
<dbReference type="Pfam" id="PF01569">
    <property type="entry name" value="PAP2"/>
    <property type="match status" value="1"/>
</dbReference>
<evidence type="ECO:0000256" key="2">
    <source>
        <dbReference type="SAM" id="Phobius"/>
    </source>
</evidence>
<organism evidence="5 6">
    <name type="scientific">Actinopolymorpha cephalotaxi</name>
    <dbReference type="NCBI Taxonomy" id="504797"/>
    <lineage>
        <taxon>Bacteria</taxon>
        <taxon>Bacillati</taxon>
        <taxon>Actinomycetota</taxon>
        <taxon>Actinomycetes</taxon>
        <taxon>Propionibacteriales</taxon>
        <taxon>Actinopolymorphaceae</taxon>
        <taxon>Actinopolymorpha</taxon>
    </lineage>
</organism>
<feature type="transmembrane region" description="Helical" evidence="2">
    <location>
        <begin position="263"/>
        <end position="285"/>
    </location>
</feature>
<reference evidence="5 6" key="1">
    <citation type="submission" date="2016-10" db="EMBL/GenBank/DDBJ databases">
        <authorList>
            <person name="de Groot N.N."/>
        </authorList>
    </citation>
    <scope>NUCLEOTIDE SEQUENCE [LARGE SCALE GENOMIC DNA]</scope>
    <source>
        <strain evidence="5 6">CPCC 202808</strain>
    </source>
</reference>
<evidence type="ECO:0000313" key="6">
    <source>
        <dbReference type="Proteomes" id="UP000199052"/>
    </source>
</evidence>
<feature type="region of interest" description="Disordered" evidence="1">
    <location>
        <begin position="294"/>
        <end position="347"/>
    </location>
</feature>
<feature type="transmembrane region" description="Helical" evidence="2">
    <location>
        <begin position="58"/>
        <end position="81"/>
    </location>
</feature>
<keyword evidence="2" id="KW-1133">Transmembrane helix</keyword>
<evidence type="ECO:0000313" key="4">
    <source>
        <dbReference type="EMBL" id="NYH85659.1"/>
    </source>
</evidence>
<feature type="transmembrane region" description="Helical" evidence="2">
    <location>
        <begin position="224"/>
        <end position="243"/>
    </location>
</feature>
<feature type="domain" description="Phosphatidic acid phosphatase type 2/haloperoxidase" evidence="3">
    <location>
        <begin position="88"/>
        <end position="199"/>
    </location>
</feature>
<evidence type="ECO:0000313" key="7">
    <source>
        <dbReference type="Proteomes" id="UP000533017"/>
    </source>
</evidence>
<feature type="transmembrane region" description="Helical" evidence="2">
    <location>
        <begin position="158"/>
        <end position="178"/>
    </location>
</feature>
<keyword evidence="7" id="KW-1185">Reference proteome</keyword>
<evidence type="ECO:0000259" key="3">
    <source>
        <dbReference type="SMART" id="SM00014"/>
    </source>
</evidence>
<dbReference type="AlphaFoldDB" id="A0A1I2N7E8"/>
<feature type="transmembrane region" description="Helical" evidence="2">
    <location>
        <begin position="133"/>
        <end position="151"/>
    </location>
</feature>
<dbReference type="EMBL" id="FOOI01000003">
    <property type="protein sequence ID" value="SFF99388.1"/>
    <property type="molecule type" value="Genomic_DNA"/>
</dbReference>
<dbReference type="OrthoDB" id="3240395at2"/>
<accession>A0A1I2N7E8</accession>
<feature type="transmembrane region" description="Helical" evidence="2">
    <location>
        <begin position="88"/>
        <end position="108"/>
    </location>
</feature>
<feature type="compositionally biased region" description="Basic and acidic residues" evidence="1">
    <location>
        <begin position="330"/>
        <end position="347"/>
    </location>
</feature>
<keyword evidence="2" id="KW-0812">Transmembrane</keyword>
<dbReference type="RefSeq" id="WP_092882232.1">
    <property type="nucleotide sequence ID" value="NZ_FOOI01000003.1"/>
</dbReference>
<dbReference type="Proteomes" id="UP000533017">
    <property type="component" value="Unassembled WGS sequence"/>
</dbReference>
<feature type="compositionally biased region" description="Low complexity" evidence="1">
    <location>
        <begin position="295"/>
        <end position="315"/>
    </location>
</feature>
<evidence type="ECO:0000313" key="5">
    <source>
        <dbReference type="EMBL" id="SFF99388.1"/>
    </source>
</evidence>
<sequence length="347" mass="34833">MRSLVRGLLATWLLALTVAQTAAVALVWWIFVRTPHGQVVDATVLRGTGFGRASAEHLVGGVLDAVSLASLVAATVVLGFIALARRRVLLAVAATVLVAGANLTTQVLKDHVISRPDLGIPGTNIGAPNSLPSGHMTVAASVAFAAVMVVPARLRATVAVLGACYATLTGVATLSAGWHRPSDALAALLIVGAWASAVAMVLVLAQRSRTTGAPSDPHPRMVGWLALVGGAALVGAVLLVALADQGSLTPPVEVGRSRLVLAYAGGAMGVAGASCLAMALVLATVHRVVPRLAGPPVATVTPEPAETVEPPAAAERFGPGADLAAAGESGRVDRGASPERKADAVGS</sequence>
<dbReference type="Gene3D" id="1.20.144.10">
    <property type="entry name" value="Phosphatidic acid phosphatase type 2/haloperoxidase"/>
    <property type="match status" value="1"/>
</dbReference>
<proteinExistence type="predicted"/>
<dbReference type="Proteomes" id="UP000199052">
    <property type="component" value="Unassembled WGS sequence"/>
</dbReference>
<feature type="transmembrane region" description="Helical" evidence="2">
    <location>
        <begin position="184"/>
        <end position="204"/>
    </location>
</feature>
<dbReference type="InterPro" id="IPR036938">
    <property type="entry name" value="PAP2/HPO_sf"/>
</dbReference>
<dbReference type="SMART" id="SM00014">
    <property type="entry name" value="acidPPc"/>
    <property type="match status" value="1"/>
</dbReference>